<evidence type="ECO:0008006" key="4">
    <source>
        <dbReference type="Google" id="ProtNLM"/>
    </source>
</evidence>
<keyword evidence="1" id="KW-0812">Transmembrane</keyword>
<keyword evidence="3" id="KW-1185">Reference proteome</keyword>
<dbReference type="SUPFAM" id="SSF81321">
    <property type="entry name" value="Family A G protein-coupled receptor-like"/>
    <property type="match status" value="1"/>
</dbReference>
<feature type="transmembrane region" description="Helical" evidence="1">
    <location>
        <begin position="14"/>
        <end position="38"/>
    </location>
</feature>
<feature type="transmembrane region" description="Helical" evidence="1">
    <location>
        <begin position="59"/>
        <end position="85"/>
    </location>
</feature>
<evidence type="ECO:0000256" key="1">
    <source>
        <dbReference type="SAM" id="Phobius"/>
    </source>
</evidence>
<feature type="transmembrane region" description="Helical" evidence="1">
    <location>
        <begin position="97"/>
        <end position="120"/>
    </location>
</feature>
<evidence type="ECO:0000313" key="3">
    <source>
        <dbReference type="Proteomes" id="UP001432027"/>
    </source>
</evidence>
<sequence length="147" mass="16746">RMEYLFQYAELRNIWVAMLFTLSLLIAISISLHTFALIQEARNLSATTKSFHRMLMISLISVAAVPALFIVAPFSVAIFYYLFLINIVENEIPVMDIANLLFAFHSVIHSLVLIITTPVFRKLFIRIFCSKSTCSSSVAPSSVRYKY</sequence>
<evidence type="ECO:0000313" key="2">
    <source>
        <dbReference type="EMBL" id="GMS97356.1"/>
    </source>
</evidence>
<dbReference type="PANTHER" id="PTHR22941:SF26">
    <property type="entry name" value="SERPENTINE RECEPTOR, CLASS H"/>
    <property type="match status" value="1"/>
</dbReference>
<proteinExistence type="predicted"/>
<keyword evidence="1" id="KW-0472">Membrane</keyword>
<accession>A0AAV5TSS2</accession>
<comment type="caution">
    <text evidence="2">The sequence shown here is derived from an EMBL/GenBank/DDBJ whole genome shotgun (WGS) entry which is preliminary data.</text>
</comment>
<dbReference type="AlphaFoldDB" id="A0AAV5TSS2"/>
<gene>
    <name evidence="2" type="ORF">PENTCL1PPCAC_19531</name>
</gene>
<dbReference type="InterPro" id="IPR053220">
    <property type="entry name" value="Nematode_rcpt-like_serp_H"/>
</dbReference>
<reference evidence="2" key="1">
    <citation type="submission" date="2023-10" db="EMBL/GenBank/DDBJ databases">
        <title>Genome assembly of Pristionchus species.</title>
        <authorList>
            <person name="Yoshida K."/>
            <person name="Sommer R.J."/>
        </authorList>
    </citation>
    <scope>NUCLEOTIDE SEQUENCE</scope>
    <source>
        <strain evidence="2">RS0144</strain>
    </source>
</reference>
<organism evidence="2 3">
    <name type="scientific">Pristionchus entomophagus</name>
    <dbReference type="NCBI Taxonomy" id="358040"/>
    <lineage>
        <taxon>Eukaryota</taxon>
        <taxon>Metazoa</taxon>
        <taxon>Ecdysozoa</taxon>
        <taxon>Nematoda</taxon>
        <taxon>Chromadorea</taxon>
        <taxon>Rhabditida</taxon>
        <taxon>Rhabditina</taxon>
        <taxon>Diplogasteromorpha</taxon>
        <taxon>Diplogasteroidea</taxon>
        <taxon>Neodiplogasteridae</taxon>
        <taxon>Pristionchus</taxon>
    </lineage>
</organism>
<dbReference type="InterPro" id="IPR019429">
    <property type="entry name" value="7TM_GPCR_serpentine_rcpt_Sri"/>
</dbReference>
<protein>
    <recommendedName>
        <fullName evidence="4">G protein-coupled receptor</fullName>
    </recommendedName>
</protein>
<dbReference type="PANTHER" id="PTHR22941">
    <property type="entry name" value="SERPENTINE RECEPTOR"/>
    <property type="match status" value="1"/>
</dbReference>
<feature type="non-terminal residue" evidence="2">
    <location>
        <position position="1"/>
    </location>
</feature>
<keyword evidence="1" id="KW-1133">Transmembrane helix</keyword>
<dbReference type="EMBL" id="BTSX01000004">
    <property type="protein sequence ID" value="GMS97356.1"/>
    <property type="molecule type" value="Genomic_DNA"/>
</dbReference>
<dbReference type="Proteomes" id="UP001432027">
    <property type="component" value="Unassembled WGS sequence"/>
</dbReference>
<name>A0AAV5TSS2_9BILA</name>
<dbReference type="Pfam" id="PF10327">
    <property type="entry name" value="7TM_GPCR_Sri"/>
    <property type="match status" value="1"/>
</dbReference>